<dbReference type="Gene3D" id="3.20.20.140">
    <property type="entry name" value="Metal-dependent hydrolases"/>
    <property type="match status" value="1"/>
</dbReference>
<dbReference type="GO" id="GO:0005829">
    <property type="term" value="C:cytosol"/>
    <property type="evidence" value="ECO:0007669"/>
    <property type="project" value="TreeGrafter"/>
</dbReference>
<reference evidence="3 4" key="1">
    <citation type="submission" date="2017-06" db="EMBL/GenBank/DDBJ databases">
        <title>Neisseria chenwenguii sp. nov., isolated from the intestinal contents of Tibetan Plateau Pika in Yushu, Qinghai Province, China.</title>
        <authorList>
            <person name="Zhang G."/>
        </authorList>
    </citation>
    <scope>NUCLEOTIDE SEQUENCE [LARGE SCALE GENOMIC DNA]</scope>
    <source>
        <strain evidence="3 4">10023</strain>
    </source>
</reference>
<dbReference type="GO" id="GO:0016831">
    <property type="term" value="F:carboxy-lyase activity"/>
    <property type="evidence" value="ECO:0007669"/>
    <property type="project" value="InterPro"/>
</dbReference>
<keyword evidence="4" id="KW-1185">Reference proteome</keyword>
<evidence type="ECO:0000313" key="3">
    <source>
        <dbReference type="EMBL" id="ASK28400.1"/>
    </source>
</evidence>
<dbReference type="AlphaFoldDB" id="A0A220S4M8"/>
<gene>
    <name evidence="3" type="ORF">BG910_01805</name>
</gene>
<name>A0A220S4M8_9NEIS</name>
<proteinExistence type="predicted"/>
<sequence length="326" mass="36285">MAQVLQQAPYLADWGKDVADVFGEQDTSRPRINLAAETNRKLLDFGKNRIAEMDKQGIDTQILSLAGAPQFILDGKGVALIRTHNDQLAAAIRTYPQRFGGFASLPWQDPKAAVDEARRCVNELGLNGFLINGRPSGVFLDDARYLPVLKAISDLGKPLFLHPGIPIPTVQQAYYTGFNREVNARLSMFAWGWHHEVGVQTIRLILAGVFEKYPNLQVISGHWGELVPFYLQRLDDGLPQAATGLSRGITETYREHVYLTPSGMLSLPHLQFAQSVVGVDRILFSVDYPYLSLNGARNWLENLPIPYADKAKIAHQNAEKLFGTSF</sequence>
<protein>
    <submittedName>
        <fullName evidence="3">Amidohydrolase</fullName>
    </submittedName>
</protein>
<evidence type="ECO:0000313" key="4">
    <source>
        <dbReference type="Proteomes" id="UP000198238"/>
    </source>
</evidence>
<dbReference type="PANTHER" id="PTHR21240">
    <property type="entry name" value="2-AMINO-3-CARBOXYLMUCONATE-6-SEMIALDEHYDE DECARBOXYLASE"/>
    <property type="match status" value="1"/>
</dbReference>
<evidence type="ECO:0000259" key="2">
    <source>
        <dbReference type="Pfam" id="PF04909"/>
    </source>
</evidence>
<dbReference type="GO" id="GO:0019748">
    <property type="term" value="P:secondary metabolic process"/>
    <property type="evidence" value="ECO:0007669"/>
    <property type="project" value="TreeGrafter"/>
</dbReference>
<dbReference type="Proteomes" id="UP000198238">
    <property type="component" value="Chromosome"/>
</dbReference>
<keyword evidence="1" id="KW-0456">Lyase</keyword>
<dbReference type="InterPro" id="IPR006680">
    <property type="entry name" value="Amidohydro-rel"/>
</dbReference>
<feature type="domain" description="Amidohydrolase-related" evidence="2">
    <location>
        <begin position="79"/>
        <end position="323"/>
    </location>
</feature>
<organism evidence="3 4">
    <name type="scientific">Neisseria chenwenguii</name>
    <dbReference type="NCBI Taxonomy" id="1853278"/>
    <lineage>
        <taxon>Bacteria</taxon>
        <taxon>Pseudomonadati</taxon>
        <taxon>Pseudomonadota</taxon>
        <taxon>Betaproteobacteria</taxon>
        <taxon>Neisseriales</taxon>
        <taxon>Neisseriaceae</taxon>
        <taxon>Neisseria</taxon>
    </lineage>
</organism>
<dbReference type="InterPro" id="IPR032465">
    <property type="entry name" value="ACMSD"/>
</dbReference>
<dbReference type="PANTHER" id="PTHR21240:SF30">
    <property type="entry name" value="AMIDOHYDROLASE-RELATED DOMAIN-CONTAINING PROTEIN-RELATED"/>
    <property type="match status" value="1"/>
</dbReference>
<dbReference type="SUPFAM" id="SSF51556">
    <property type="entry name" value="Metallo-dependent hydrolases"/>
    <property type="match status" value="1"/>
</dbReference>
<dbReference type="Pfam" id="PF04909">
    <property type="entry name" value="Amidohydro_2"/>
    <property type="match status" value="1"/>
</dbReference>
<evidence type="ECO:0000256" key="1">
    <source>
        <dbReference type="ARBA" id="ARBA00023239"/>
    </source>
</evidence>
<dbReference type="GO" id="GO:0016787">
    <property type="term" value="F:hydrolase activity"/>
    <property type="evidence" value="ECO:0007669"/>
    <property type="project" value="UniProtKB-KW"/>
</dbReference>
<dbReference type="KEGG" id="nei:BG910_01805"/>
<dbReference type="EMBL" id="CP022278">
    <property type="protein sequence ID" value="ASK28400.1"/>
    <property type="molecule type" value="Genomic_DNA"/>
</dbReference>
<dbReference type="InterPro" id="IPR032466">
    <property type="entry name" value="Metal_Hydrolase"/>
</dbReference>
<accession>A0A220S4M8</accession>
<keyword evidence="3" id="KW-0378">Hydrolase</keyword>